<gene>
    <name evidence="2" type="ORF">ERIC2_c40610</name>
</gene>
<proteinExistence type="predicted"/>
<dbReference type="Proteomes" id="UP000029431">
    <property type="component" value="Chromosome"/>
</dbReference>
<dbReference type="KEGG" id="plv:ERIC2_c40610"/>
<keyword evidence="3" id="KW-1185">Reference proteome</keyword>
<dbReference type="Gene3D" id="3.40.50.300">
    <property type="entry name" value="P-loop containing nucleotide triphosphate hydrolases"/>
    <property type="match status" value="1"/>
</dbReference>
<dbReference type="Pfam" id="PF03205">
    <property type="entry name" value="MobB"/>
    <property type="match status" value="1"/>
</dbReference>
<dbReference type="PANTHER" id="PTHR40072">
    <property type="entry name" value="MOLYBDOPTERIN-GUANINE DINUCLEOTIDE BIOSYNTHESIS ADAPTER PROTEIN-RELATED"/>
    <property type="match status" value="1"/>
</dbReference>
<evidence type="ECO:0000313" key="3">
    <source>
        <dbReference type="Proteomes" id="UP000029431"/>
    </source>
</evidence>
<evidence type="ECO:0000313" key="2">
    <source>
        <dbReference type="EMBL" id="AHD07720.1"/>
    </source>
</evidence>
<reference evidence="2 3" key="1">
    <citation type="journal article" date="2014" name="PLoS ONE">
        <title>How to Kill the Honey Bee Larva: Genomic Potential and Virulence Mechanisms of Paenibacillus larvae.</title>
        <authorList>
            <person name="Djukic M."/>
            <person name="Brzuszkiewicz E."/>
            <person name="Funfhaus A."/>
            <person name="Voss J."/>
            <person name="Gollnow K."/>
            <person name="Poppinga L."/>
            <person name="Liesegang H."/>
            <person name="Garcia-Gonzalez E."/>
            <person name="Genersch E."/>
            <person name="Daniel R."/>
        </authorList>
    </citation>
    <scope>NUCLEOTIDE SEQUENCE [LARGE SCALE GENOMIC DNA]</scope>
    <source>
        <strain evidence="2 3">DSM 25430</strain>
    </source>
</reference>
<evidence type="ECO:0000259" key="1">
    <source>
        <dbReference type="Pfam" id="PF03205"/>
    </source>
</evidence>
<dbReference type="GO" id="GO:0005525">
    <property type="term" value="F:GTP binding"/>
    <property type="evidence" value="ECO:0007669"/>
    <property type="project" value="InterPro"/>
</dbReference>
<dbReference type="InterPro" id="IPR052539">
    <property type="entry name" value="MGD_biosynthesis_adapter"/>
</dbReference>
<accession>V9WDC6</accession>
<dbReference type="HOGENOM" id="CLU_068199_1_0_9"/>
<name>V9WDC6_9BACL</name>
<dbReference type="AlphaFoldDB" id="V9WDC6"/>
<dbReference type="GO" id="GO:0006777">
    <property type="term" value="P:Mo-molybdopterin cofactor biosynthetic process"/>
    <property type="evidence" value="ECO:0007669"/>
    <property type="project" value="InterPro"/>
</dbReference>
<sequence>MITYTGGVNGMAKTASNPRVFQVVGYKNAGKTTLVCKLVHVLKTGGFRVGTVKHDAHQFEIDHPGKDTWQHREAGADAVAITSERQGQTCVIEQRYKPLPDLVEQISNRNQLDVVAVEGFKAEAYPKVAVIRNLEHLKLLNSLNHVKAIASWLPEREIRQLVPPAIPIVSIDDPDKLLAVLFSEEGNR</sequence>
<dbReference type="CDD" id="cd03116">
    <property type="entry name" value="MobB"/>
    <property type="match status" value="1"/>
</dbReference>
<dbReference type="eggNOG" id="COG1763">
    <property type="taxonomic scope" value="Bacteria"/>
</dbReference>
<dbReference type="EMBL" id="CP003355">
    <property type="protein sequence ID" value="AHD07720.1"/>
    <property type="molecule type" value="Genomic_DNA"/>
</dbReference>
<protein>
    <submittedName>
        <fullName evidence="2">Molybdopterin-guanine dinucleotide biosynthesis protein B-like protein</fullName>
    </submittedName>
</protein>
<dbReference type="InterPro" id="IPR027417">
    <property type="entry name" value="P-loop_NTPase"/>
</dbReference>
<dbReference type="NCBIfam" id="TIGR00176">
    <property type="entry name" value="mobB"/>
    <property type="match status" value="1"/>
</dbReference>
<dbReference type="PANTHER" id="PTHR40072:SF1">
    <property type="entry name" value="MOLYBDOPTERIN-GUANINE DINUCLEOTIDE BIOSYNTHESIS ADAPTER PROTEIN"/>
    <property type="match status" value="1"/>
</dbReference>
<organism evidence="2 3">
    <name type="scientific">Paenibacillus larvae subsp. larvae DSM 25430</name>
    <dbReference type="NCBI Taxonomy" id="697284"/>
    <lineage>
        <taxon>Bacteria</taxon>
        <taxon>Bacillati</taxon>
        <taxon>Bacillota</taxon>
        <taxon>Bacilli</taxon>
        <taxon>Bacillales</taxon>
        <taxon>Paenibacillaceae</taxon>
        <taxon>Paenibacillus</taxon>
    </lineage>
</organism>
<dbReference type="SUPFAM" id="SSF52540">
    <property type="entry name" value="P-loop containing nucleoside triphosphate hydrolases"/>
    <property type="match status" value="1"/>
</dbReference>
<dbReference type="InterPro" id="IPR004435">
    <property type="entry name" value="MobB_dom"/>
</dbReference>
<feature type="domain" description="Molybdopterin-guanine dinucleotide biosynthesis protein B (MobB)" evidence="1">
    <location>
        <begin position="20"/>
        <end position="152"/>
    </location>
</feature>
<dbReference type="PATRIC" id="fig|697284.3.peg.3806"/>